<dbReference type="Proteomes" id="UP000467428">
    <property type="component" value="Chromosome"/>
</dbReference>
<protein>
    <recommendedName>
        <fullName evidence="4">PASTA domain-containing protein</fullName>
    </recommendedName>
</protein>
<evidence type="ECO:0008006" key="4">
    <source>
        <dbReference type="Google" id="ProtNLM"/>
    </source>
</evidence>
<accession>A0A7I7S4C7</accession>
<evidence type="ECO:0000256" key="1">
    <source>
        <dbReference type="SAM" id="SignalP"/>
    </source>
</evidence>
<organism evidence="2 3">
    <name type="scientific">Mycolicibacterium arabiense</name>
    <dbReference type="NCBI Taxonomy" id="1286181"/>
    <lineage>
        <taxon>Bacteria</taxon>
        <taxon>Bacillati</taxon>
        <taxon>Actinomycetota</taxon>
        <taxon>Actinomycetes</taxon>
        <taxon>Mycobacteriales</taxon>
        <taxon>Mycobacteriaceae</taxon>
        <taxon>Mycolicibacterium</taxon>
    </lineage>
</organism>
<dbReference type="KEGG" id="marz:MARA_50110"/>
<evidence type="ECO:0000313" key="3">
    <source>
        <dbReference type="Proteomes" id="UP000467428"/>
    </source>
</evidence>
<geneLocation type="plasmid" evidence="3">
    <name>pjcm18538 dna</name>
</geneLocation>
<feature type="chain" id="PRO_5029518432" description="PASTA domain-containing protein" evidence="1">
    <location>
        <begin position="28"/>
        <end position="99"/>
    </location>
</feature>
<name>A0A7I7S4C7_9MYCO</name>
<dbReference type="EMBL" id="AP022593">
    <property type="protein sequence ID" value="BBY51543.1"/>
    <property type="molecule type" value="Genomic_DNA"/>
</dbReference>
<proteinExistence type="predicted"/>
<keyword evidence="3" id="KW-1185">Reference proteome</keyword>
<sequence>MKTLLASVAIAGSVFAGAIGIAAPALAAPLGGQSAADAVSSLHARGYDVQVQGDTEAPLSECIATQVSGLSGSDANGQSGVPAGSTVYVTVSCDDDYDE</sequence>
<keyword evidence="1" id="KW-0732">Signal</keyword>
<dbReference type="RefSeq" id="WP_163922349.1">
    <property type="nucleotide sequence ID" value="NZ_AP022593.1"/>
</dbReference>
<feature type="signal peptide" evidence="1">
    <location>
        <begin position="1"/>
        <end position="27"/>
    </location>
</feature>
<evidence type="ECO:0000313" key="2">
    <source>
        <dbReference type="EMBL" id="BBY51543.1"/>
    </source>
</evidence>
<gene>
    <name evidence="2" type="ORF">MARA_50110</name>
</gene>
<reference evidence="2 3" key="1">
    <citation type="journal article" date="2019" name="Emerg. Microbes Infect.">
        <title>Comprehensive subspecies identification of 175 nontuberculous mycobacteria species based on 7547 genomic profiles.</title>
        <authorList>
            <person name="Matsumoto Y."/>
            <person name="Kinjo T."/>
            <person name="Motooka D."/>
            <person name="Nabeya D."/>
            <person name="Jung N."/>
            <person name="Uechi K."/>
            <person name="Horii T."/>
            <person name="Iida T."/>
            <person name="Fujita J."/>
            <person name="Nakamura S."/>
        </authorList>
    </citation>
    <scope>NUCLEOTIDE SEQUENCE [LARGE SCALE GENOMIC DNA]</scope>
    <source>
        <strain evidence="2 3">JCM 18538</strain>
    </source>
</reference>
<dbReference type="AlphaFoldDB" id="A0A7I7S4C7"/>